<organism evidence="1">
    <name type="scientific">Candidatus Kentrum sp. LPFa</name>
    <dbReference type="NCBI Taxonomy" id="2126335"/>
    <lineage>
        <taxon>Bacteria</taxon>
        <taxon>Pseudomonadati</taxon>
        <taxon>Pseudomonadota</taxon>
        <taxon>Gammaproteobacteria</taxon>
        <taxon>Candidatus Kentrum</taxon>
    </lineage>
</organism>
<gene>
    <name evidence="1" type="ORF">BECKLPF1236C_GA0070990_105631</name>
</gene>
<dbReference type="EMBL" id="CAADFP010000563">
    <property type="protein sequence ID" value="VFK36278.1"/>
    <property type="molecule type" value="Genomic_DNA"/>
</dbReference>
<proteinExistence type="predicted"/>
<dbReference type="AlphaFoldDB" id="A0A450Y401"/>
<protein>
    <submittedName>
        <fullName evidence="1">Uncharacterized protein</fullName>
    </submittedName>
</protein>
<accession>A0A450Y401</accession>
<evidence type="ECO:0000313" key="1">
    <source>
        <dbReference type="EMBL" id="VFK36278.1"/>
    </source>
</evidence>
<sequence length="157" mass="17233">MISRFITSLANSARDQWLIYSGGVSQATAIIRHNCSGENFPGLPERALSDNTSSITARNFLRLAANPSNLTPPSTHLLLQRPTVSSHKPIYFISRSASQMSHSFNGSLTGAGSWSIGPRRSLARGCRKRSVYIKTGILCLSIPGYSRNSLFQYQMIL</sequence>
<reference evidence="1" key="1">
    <citation type="submission" date="2019-02" db="EMBL/GenBank/DDBJ databases">
        <authorList>
            <person name="Gruber-Vodicka R. H."/>
            <person name="Seah K. B. B."/>
        </authorList>
    </citation>
    <scope>NUCLEOTIDE SEQUENCE</scope>
    <source>
        <strain evidence="1">BECK_S426</strain>
    </source>
</reference>
<name>A0A450Y401_9GAMM</name>